<dbReference type="EMBL" id="BHEO01000008">
    <property type="protein sequence ID" value="GBU05933.1"/>
    <property type="molecule type" value="Genomic_DNA"/>
</dbReference>
<comment type="caution">
    <text evidence="2">The sequence shown here is derived from an EMBL/GenBank/DDBJ whole genome shotgun (WGS) entry which is preliminary data.</text>
</comment>
<evidence type="ECO:0000256" key="1">
    <source>
        <dbReference type="SAM" id="Phobius"/>
    </source>
</evidence>
<reference evidence="2 3" key="1">
    <citation type="journal article" date="2018" name="Int. J. Syst. Evol. Microbiol.">
        <title>Draft Genome Sequence of Faecalimonas umbilicata JCM 30896T, an Acetate-Producing Bacterium Isolated from Human Feces.</title>
        <authorList>
            <person name="Sakamoto M."/>
            <person name="Ikeyama N."/>
            <person name="Yuki M."/>
            <person name="Ohkuma M."/>
        </authorList>
    </citation>
    <scope>NUCLEOTIDE SEQUENCE [LARGE SCALE GENOMIC DNA]</scope>
    <source>
        <strain evidence="2 3">EGH7</strain>
    </source>
</reference>
<accession>A0ABQ0QZW9</accession>
<evidence type="ECO:0008006" key="4">
    <source>
        <dbReference type="Google" id="ProtNLM"/>
    </source>
</evidence>
<gene>
    <name evidence="2" type="ORF">FAEUMB_24740</name>
</gene>
<dbReference type="Proteomes" id="UP000702954">
    <property type="component" value="Unassembled WGS sequence"/>
</dbReference>
<evidence type="ECO:0000313" key="3">
    <source>
        <dbReference type="Proteomes" id="UP000702954"/>
    </source>
</evidence>
<proteinExistence type="predicted"/>
<keyword evidence="1" id="KW-0472">Membrane</keyword>
<evidence type="ECO:0000313" key="2">
    <source>
        <dbReference type="EMBL" id="GBU05933.1"/>
    </source>
</evidence>
<name>A0ABQ0QZW9_9FIRM</name>
<organism evidence="2 3">
    <name type="scientific">Faecalimonas umbilicata</name>
    <dbReference type="NCBI Taxonomy" id="1912855"/>
    <lineage>
        <taxon>Bacteria</taxon>
        <taxon>Bacillati</taxon>
        <taxon>Bacillota</taxon>
        <taxon>Clostridia</taxon>
        <taxon>Lachnospirales</taxon>
        <taxon>Lachnospiraceae</taxon>
        <taxon>Faecalimonas</taxon>
    </lineage>
</organism>
<keyword evidence="1" id="KW-1133">Transmembrane helix</keyword>
<keyword evidence="3" id="KW-1185">Reference proteome</keyword>
<protein>
    <recommendedName>
        <fullName evidence="4">Flagellin-like protein</fullName>
    </recommendedName>
</protein>
<feature type="transmembrane region" description="Helical" evidence="1">
    <location>
        <begin position="12"/>
        <end position="34"/>
    </location>
</feature>
<sequence length="59" mass="6724">MPEKAESQAIVLVTIVVTLGIFVICTILDKILFVQASKFLKYIKFEKIQGVVESYLYKN</sequence>
<keyword evidence="1" id="KW-0812">Transmembrane</keyword>